<name>A0A564ZF67_9BACT</name>
<dbReference type="EMBL" id="CABIKM010000002">
    <property type="protein sequence ID" value="VUZ83806.1"/>
    <property type="molecule type" value="Genomic_DNA"/>
</dbReference>
<keyword evidence="2" id="KW-1185">Reference proteome</keyword>
<organism evidence="1 2">
    <name type="scientific">Candidatus Methylomirabilis lanthanidiphila</name>
    <dbReference type="NCBI Taxonomy" id="2211376"/>
    <lineage>
        <taxon>Bacteria</taxon>
        <taxon>Candidatus Methylomirabilota</taxon>
        <taxon>Candidatus Methylomirabilia</taxon>
        <taxon>Candidatus Methylomirabilales</taxon>
        <taxon>Candidatus Methylomirabilaceae</taxon>
        <taxon>Candidatus Methylomirabilis</taxon>
    </lineage>
</organism>
<evidence type="ECO:0000313" key="1">
    <source>
        <dbReference type="EMBL" id="VUZ83806.1"/>
    </source>
</evidence>
<accession>A0A564ZF67</accession>
<dbReference type="Proteomes" id="UP000334340">
    <property type="component" value="Unassembled WGS sequence"/>
</dbReference>
<evidence type="ECO:0000313" key="2">
    <source>
        <dbReference type="Proteomes" id="UP000334340"/>
    </source>
</evidence>
<proteinExistence type="predicted"/>
<protein>
    <recommendedName>
        <fullName evidence="3">Lipoprotein</fullName>
    </recommendedName>
</protein>
<dbReference type="PROSITE" id="PS51257">
    <property type="entry name" value="PROKAR_LIPOPROTEIN"/>
    <property type="match status" value="1"/>
</dbReference>
<reference evidence="1 2" key="1">
    <citation type="submission" date="2019-07" db="EMBL/GenBank/DDBJ databases">
        <authorList>
            <person name="Cremers G."/>
        </authorList>
    </citation>
    <scope>NUCLEOTIDE SEQUENCE [LARGE SCALE GENOMIC DNA]</scope>
</reference>
<evidence type="ECO:0008006" key="3">
    <source>
        <dbReference type="Google" id="ProtNLM"/>
    </source>
</evidence>
<sequence length="120" mass="13231">MFTIRVLRILTTVITLGAILTACQAGGRVVLEGDQGRVIVDVPRTSVPPPTHRGQPHGDYYRYESSLPNIPEGHLPPPGMCRIWYPDRPPGQQPPPRPCHELEGRMLPGAWLIRGNPGGR</sequence>
<dbReference type="AlphaFoldDB" id="A0A564ZF67"/>
<gene>
    <name evidence="1" type="ORF">MELA_00164</name>
</gene>